<dbReference type="NCBIfam" id="TIGR04131">
    <property type="entry name" value="Bac_Flav_CTERM"/>
    <property type="match status" value="1"/>
</dbReference>
<name>A0A1W9S206_9BACT</name>
<dbReference type="AlphaFoldDB" id="A0A1W9S206"/>
<dbReference type="InterPro" id="IPR026341">
    <property type="entry name" value="T9SS_type_B"/>
</dbReference>
<evidence type="ECO:0000313" key="3">
    <source>
        <dbReference type="Proteomes" id="UP000192611"/>
    </source>
</evidence>
<feature type="chain" id="PRO_5010860086" description="FlgD Ig-like domain-containing protein" evidence="1">
    <location>
        <begin position="18"/>
        <end position="131"/>
    </location>
</feature>
<organism evidence="2 3">
    <name type="scientific">Candidatus Coatesbacteria bacterium 4484_99</name>
    <dbReference type="NCBI Taxonomy" id="1970774"/>
    <lineage>
        <taxon>Bacteria</taxon>
        <taxon>Candidatus Coatesiibacteriota</taxon>
    </lineage>
</organism>
<comment type="caution">
    <text evidence="2">The sequence shown here is derived from an EMBL/GenBank/DDBJ whole genome shotgun (WGS) entry which is preliminary data.</text>
</comment>
<reference evidence="3" key="1">
    <citation type="submission" date="2017-03" db="EMBL/GenBank/DDBJ databases">
        <title>Novel pathways for hydrocarbon cycling and metabolic interdependencies in hydrothermal sediment communities.</title>
        <authorList>
            <person name="Dombrowski N."/>
            <person name="Seitz K."/>
            <person name="Teske A."/>
            <person name="Baker B."/>
        </authorList>
    </citation>
    <scope>NUCLEOTIDE SEQUENCE [LARGE SCALE GENOMIC DNA]</scope>
</reference>
<gene>
    <name evidence="2" type="ORF">B6D57_02305</name>
</gene>
<evidence type="ECO:0008006" key="4">
    <source>
        <dbReference type="Google" id="ProtNLM"/>
    </source>
</evidence>
<evidence type="ECO:0000256" key="1">
    <source>
        <dbReference type="SAM" id="SignalP"/>
    </source>
</evidence>
<evidence type="ECO:0000313" key="2">
    <source>
        <dbReference type="EMBL" id="OQX90682.1"/>
    </source>
</evidence>
<proteinExistence type="predicted"/>
<dbReference type="EMBL" id="NATQ01000034">
    <property type="protein sequence ID" value="OQX90682.1"/>
    <property type="molecule type" value="Genomic_DNA"/>
</dbReference>
<protein>
    <recommendedName>
        <fullName evidence="4">FlgD Ig-like domain-containing protein</fullName>
    </recommendedName>
</protein>
<feature type="signal peptide" evidence="1">
    <location>
        <begin position="1"/>
        <end position="17"/>
    </location>
</feature>
<sequence>MKLSLNILFILSSIAFATSLSLSDNFFTSPVDIDTTTTDQKDGITLMVEPNPFTPNGDGINDVVSFRVDGNTHLPVIYIYRSDGKCVFSAMGPMPVWDGRDKQGRDMETGGYIYQLEVDGYIFTGVINLIR</sequence>
<keyword evidence="1" id="KW-0732">Signal</keyword>
<dbReference type="Proteomes" id="UP000192611">
    <property type="component" value="Unassembled WGS sequence"/>
</dbReference>
<accession>A0A1W9S206</accession>
<dbReference type="Pfam" id="PF13585">
    <property type="entry name" value="CHU_C"/>
    <property type="match status" value="1"/>
</dbReference>